<evidence type="ECO:0000256" key="1">
    <source>
        <dbReference type="SAM" id="SignalP"/>
    </source>
</evidence>
<protein>
    <submittedName>
        <fullName evidence="2">Arnp24</fullName>
    </submittedName>
</protein>
<organism evidence="2">
    <name type="scientific">Asterias rubens</name>
    <name type="common">Common European starfish</name>
    <name type="synonym">Asterias vulgaris</name>
    <dbReference type="NCBI Taxonomy" id="7604"/>
    <lineage>
        <taxon>Eukaryota</taxon>
        <taxon>Metazoa</taxon>
        <taxon>Echinodermata</taxon>
        <taxon>Eleutherozoa</taxon>
        <taxon>Asterozoa</taxon>
        <taxon>Asteroidea</taxon>
        <taxon>Forcipulatacea</taxon>
        <taxon>Forcipulatida</taxon>
        <taxon>Asteriidae</taxon>
        <taxon>Asterias</taxon>
    </lineage>
</organism>
<dbReference type="AlphaFoldDB" id="A0A0U2NIG6"/>
<proteinExistence type="evidence at transcript level"/>
<evidence type="ECO:0000313" key="2">
    <source>
        <dbReference type="EMBL" id="ALJ99983.1"/>
    </source>
</evidence>
<feature type="chain" id="PRO_5006831550" evidence="1">
    <location>
        <begin position="17"/>
        <end position="83"/>
    </location>
</feature>
<reference evidence="2" key="1">
    <citation type="submission" date="2015-08" db="EMBL/GenBank/DDBJ databases">
        <authorList>
            <person name="Babu N.S."/>
            <person name="Beckwith C.J."/>
            <person name="Beseler K.G."/>
            <person name="Brison A."/>
            <person name="Carone J.V."/>
            <person name="Caskin T.P."/>
            <person name="Diamond M."/>
            <person name="Durham M.E."/>
            <person name="Foxe J.M."/>
            <person name="Go M."/>
            <person name="Henderson B.A."/>
            <person name="Jones I.B."/>
            <person name="McGettigan J.A."/>
            <person name="Micheletti S.J."/>
            <person name="Nasrallah M.E."/>
            <person name="Ortiz D."/>
            <person name="Piller C.R."/>
            <person name="Privatt S.R."/>
            <person name="Schneider S.L."/>
            <person name="Sharp S."/>
            <person name="Smith T.C."/>
            <person name="Stanton J.D."/>
            <person name="Ullery H.E."/>
            <person name="Wilson R.J."/>
            <person name="Serrano M.G."/>
            <person name="Buck G."/>
            <person name="Lee V."/>
            <person name="Wang Y."/>
            <person name="Carvalho R."/>
            <person name="Voegtly L."/>
            <person name="Shi R."/>
            <person name="Duckworth R."/>
            <person name="Johnson A."/>
            <person name="Loviza R."/>
            <person name="Walstead R."/>
            <person name="Shah Z."/>
            <person name="Kiflezghi M."/>
            <person name="Wade K."/>
            <person name="Ball S.L."/>
            <person name="Bradley K.W."/>
            <person name="Asai D.J."/>
            <person name="Bowman C.A."/>
            <person name="Russell D.A."/>
            <person name="Pope W.H."/>
            <person name="Jacobs-Sera D."/>
            <person name="Hendrix R.W."/>
            <person name="Hatfull G.F."/>
        </authorList>
    </citation>
    <scope>NUCLEOTIDE SEQUENCE</scope>
    <source>
        <tissue evidence="2">Radial nerve</tissue>
    </source>
</reference>
<sequence length="83" mass="9281">MLYIVAFLVFVTATSGFSVGAVDGNPPRREYNDPVGEVFESMELPSKLPESEQQHNAKERRCWSAIPNMCSGTFGKRRVRSTV</sequence>
<dbReference type="EMBL" id="KT601741">
    <property type="protein sequence ID" value="ALJ99983.1"/>
    <property type="molecule type" value="mRNA"/>
</dbReference>
<name>A0A0U2NIG6_ASTRU</name>
<feature type="signal peptide" evidence="1">
    <location>
        <begin position="1"/>
        <end position="16"/>
    </location>
</feature>
<accession>A0A0U2NIG6</accession>
<keyword evidence="1" id="KW-0732">Signal</keyword>